<name>A0A3A3YT67_9ACTN</name>
<reference evidence="1 2" key="1">
    <citation type="submission" date="2018-09" db="EMBL/GenBank/DDBJ databases">
        <title>YIM 75000 draft genome.</title>
        <authorList>
            <person name="Tang S."/>
            <person name="Feng Y."/>
        </authorList>
    </citation>
    <scope>NUCLEOTIDE SEQUENCE [LARGE SCALE GENOMIC DNA]</scope>
    <source>
        <strain evidence="1 2">YIM 75000</strain>
    </source>
</reference>
<dbReference type="EMBL" id="QZEZ01000008">
    <property type="protein sequence ID" value="RJK93888.1"/>
    <property type="molecule type" value="Genomic_DNA"/>
</dbReference>
<proteinExistence type="predicted"/>
<evidence type="ECO:0000313" key="2">
    <source>
        <dbReference type="Proteomes" id="UP000265614"/>
    </source>
</evidence>
<dbReference type="OrthoDB" id="9801455at2"/>
<keyword evidence="2" id="KW-1185">Reference proteome</keyword>
<accession>A0A3A3YT67</accession>
<evidence type="ECO:0000313" key="1">
    <source>
        <dbReference type="EMBL" id="RJK93888.1"/>
    </source>
</evidence>
<dbReference type="AlphaFoldDB" id="A0A3A3YT67"/>
<dbReference type="SUPFAM" id="SSF49899">
    <property type="entry name" value="Concanavalin A-like lectins/glucanases"/>
    <property type="match status" value="1"/>
</dbReference>
<dbReference type="Gene3D" id="2.60.120.200">
    <property type="match status" value="1"/>
</dbReference>
<dbReference type="Proteomes" id="UP000265614">
    <property type="component" value="Unassembled WGS sequence"/>
</dbReference>
<dbReference type="InterPro" id="IPR013320">
    <property type="entry name" value="ConA-like_dom_sf"/>
</dbReference>
<gene>
    <name evidence="1" type="ORF">D5H78_16035</name>
</gene>
<sequence length="265" mass="28445">MSDARLFDAEASLALRLPRGSRTAGPAGVVAGREGGEVDNLSALPAHRPVTRLVPAPRPGRTVFADGFDGGLRPGWQEVRDPDVRVRGGDLVWPVEVADLGGPGGTASLLLRDAPAGDWTAQTRVTLDVGVDVVRNYQQAGLVAHVDDDHWVRLSHVAIWNTRQTEFGTERPYAGRLQYGGTIVGPPARTTWLRITRTEDASGEQELQASTSRDGRTWVRGGVWTLPAGAHVRVGLAAHGGQPDAEGDVPPPATARFHEFRITRD</sequence>
<protein>
    <submittedName>
        <fullName evidence="1">DUF1349 domain-containing protein</fullName>
    </submittedName>
</protein>
<comment type="caution">
    <text evidence="1">The sequence shown here is derived from an EMBL/GenBank/DDBJ whole genome shotgun (WGS) entry which is preliminary data.</text>
</comment>
<organism evidence="1 2">
    <name type="scientific">Vallicoccus soli</name>
    <dbReference type="NCBI Taxonomy" id="2339232"/>
    <lineage>
        <taxon>Bacteria</taxon>
        <taxon>Bacillati</taxon>
        <taxon>Actinomycetota</taxon>
        <taxon>Actinomycetes</taxon>
        <taxon>Motilibacterales</taxon>
        <taxon>Vallicoccaceae</taxon>
        <taxon>Vallicoccus</taxon>
    </lineage>
</organism>